<keyword evidence="2" id="KW-1185">Reference proteome</keyword>
<dbReference type="OrthoDB" id="2015831at2759"/>
<dbReference type="Gene3D" id="3.80.10.10">
    <property type="entry name" value="Ribonuclease Inhibitor"/>
    <property type="match status" value="1"/>
</dbReference>
<dbReference type="InParanoid" id="A2DT18"/>
<dbReference type="RefSeq" id="XP_001328648.1">
    <property type="nucleotide sequence ID" value="XM_001328613.1"/>
</dbReference>
<dbReference type="Pfam" id="PF13306">
    <property type="entry name" value="LRR_5"/>
    <property type="match status" value="1"/>
</dbReference>
<dbReference type="AlphaFoldDB" id="A2DT18"/>
<dbReference type="Proteomes" id="UP000001542">
    <property type="component" value="Unassembled WGS sequence"/>
</dbReference>
<proteinExistence type="predicted"/>
<dbReference type="KEGG" id="tva:4774423"/>
<gene>
    <name evidence="1" type="ORF">TVAG_004560</name>
</gene>
<dbReference type="SUPFAM" id="SSF52058">
    <property type="entry name" value="L domain-like"/>
    <property type="match status" value="1"/>
</dbReference>
<sequence length="164" mass="18444">MNLLTFFTANLLKKHICLSSQYTVGDNSIIITDENDLSSTDILKDMEQRSIYKVIIKVNTISKYTSYEFNRMIHEIVFDSTSITEITSGVFYQCVFLEKVTLSPYITKIGGGAFAYSSINSINLENVIDMDNQAFLGCSKLTSINIRNAKTVYFQNSGLESVVL</sequence>
<dbReference type="InterPro" id="IPR026906">
    <property type="entry name" value="LRR_5"/>
</dbReference>
<name>A2DT18_TRIV3</name>
<accession>A2DT18</accession>
<dbReference type="EMBL" id="DS113242">
    <property type="protein sequence ID" value="EAY16425.1"/>
    <property type="molecule type" value="Genomic_DNA"/>
</dbReference>
<protein>
    <recommendedName>
        <fullName evidence="3">Surface antigen BspA-like</fullName>
    </recommendedName>
</protein>
<evidence type="ECO:0000313" key="2">
    <source>
        <dbReference type="Proteomes" id="UP000001542"/>
    </source>
</evidence>
<organism evidence="1 2">
    <name type="scientific">Trichomonas vaginalis (strain ATCC PRA-98 / G3)</name>
    <dbReference type="NCBI Taxonomy" id="412133"/>
    <lineage>
        <taxon>Eukaryota</taxon>
        <taxon>Metamonada</taxon>
        <taxon>Parabasalia</taxon>
        <taxon>Trichomonadida</taxon>
        <taxon>Trichomonadidae</taxon>
        <taxon>Trichomonas</taxon>
    </lineage>
</organism>
<reference evidence="1" key="2">
    <citation type="journal article" date="2007" name="Science">
        <title>Draft genome sequence of the sexually transmitted pathogen Trichomonas vaginalis.</title>
        <authorList>
            <person name="Carlton J.M."/>
            <person name="Hirt R.P."/>
            <person name="Silva J.C."/>
            <person name="Delcher A.L."/>
            <person name="Schatz M."/>
            <person name="Zhao Q."/>
            <person name="Wortman J.R."/>
            <person name="Bidwell S.L."/>
            <person name="Alsmark U.C.M."/>
            <person name="Besteiro S."/>
            <person name="Sicheritz-Ponten T."/>
            <person name="Noel C.J."/>
            <person name="Dacks J.B."/>
            <person name="Foster P.G."/>
            <person name="Simillion C."/>
            <person name="Van de Peer Y."/>
            <person name="Miranda-Saavedra D."/>
            <person name="Barton G.J."/>
            <person name="Westrop G.D."/>
            <person name="Mueller S."/>
            <person name="Dessi D."/>
            <person name="Fiori P.L."/>
            <person name="Ren Q."/>
            <person name="Paulsen I."/>
            <person name="Zhang H."/>
            <person name="Bastida-Corcuera F.D."/>
            <person name="Simoes-Barbosa A."/>
            <person name="Brown M.T."/>
            <person name="Hayes R.D."/>
            <person name="Mukherjee M."/>
            <person name="Okumura C.Y."/>
            <person name="Schneider R."/>
            <person name="Smith A.J."/>
            <person name="Vanacova S."/>
            <person name="Villalvazo M."/>
            <person name="Haas B.J."/>
            <person name="Pertea M."/>
            <person name="Feldblyum T.V."/>
            <person name="Utterback T.R."/>
            <person name="Shu C.L."/>
            <person name="Osoegawa K."/>
            <person name="de Jong P.J."/>
            <person name="Hrdy I."/>
            <person name="Horvathova L."/>
            <person name="Zubacova Z."/>
            <person name="Dolezal P."/>
            <person name="Malik S.B."/>
            <person name="Logsdon J.M. Jr."/>
            <person name="Henze K."/>
            <person name="Gupta A."/>
            <person name="Wang C.C."/>
            <person name="Dunne R.L."/>
            <person name="Upcroft J.A."/>
            <person name="Upcroft P."/>
            <person name="White O."/>
            <person name="Salzberg S.L."/>
            <person name="Tang P."/>
            <person name="Chiu C.-H."/>
            <person name="Lee Y.-S."/>
            <person name="Embley T.M."/>
            <person name="Coombs G.H."/>
            <person name="Mottram J.C."/>
            <person name="Tachezy J."/>
            <person name="Fraser-Liggett C.M."/>
            <person name="Johnson P.J."/>
        </authorList>
    </citation>
    <scope>NUCLEOTIDE SEQUENCE [LARGE SCALE GENOMIC DNA]</scope>
    <source>
        <strain evidence="1">G3</strain>
    </source>
</reference>
<evidence type="ECO:0000313" key="1">
    <source>
        <dbReference type="EMBL" id="EAY16425.1"/>
    </source>
</evidence>
<dbReference type="VEuPathDB" id="TrichDB:TVAGG3_0649000"/>
<dbReference type="InterPro" id="IPR032675">
    <property type="entry name" value="LRR_dom_sf"/>
</dbReference>
<reference evidence="1" key="1">
    <citation type="submission" date="2006-10" db="EMBL/GenBank/DDBJ databases">
        <authorList>
            <person name="Amadeo P."/>
            <person name="Zhao Q."/>
            <person name="Wortman J."/>
            <person name="Fraser-Liggett C."/>
            <person name="Carlton J."/>
        </authorList>
    </citation>
    <scope>NUCLEOTIDE SEQUENCE</scope>
    <source>
        <strain evidence="1">G3</strain>
    </source>
</reference>
<evidence type="ECO:0008006" key="3">
    <source>
        <dbReference type="Google" id="ProtNLM"/>
    </source>
</evidence>